<protein>
    <submittedName>
        <fullName evidence="1">Uncharacterized protein</fullName>
    </submittedName>
</protein>
<gene>
    <name evidence="1" type="ORF">DTL42_17915</name>
</gene>
<evidence type="ECO:0000313" key="2">
    <source>
        <dbReference type="Proteomes" id="UP000253562"/>
    </source>
</evidence>
<dbReference type="Proteomes" id="UP000253562">
    <property type="component" value="Unassembled WGS sequence"/>
</dbReference>
<proteinExistence type="predicted"/>
<organism evidence="1 2">
    <name type="scientific">Bremerella cremea</name>
    <dbReference type="NCBI Taxonomy" id="1031537"/>
    <lineage>
        <taxon>Bacteria</taxon>
        <taxon>Pseudomonadati</taxon>
        <taxon>Planctomycetota</taxon>
        <taxon>Planctomycetia</taxon>
        <taxon>Pirellulales</taxon>
        <taxon>Pirellulaceae</taxon>
        <taxon>Bremerella</taxon>
    </lineage>
</organism>
<dbReference type="AlphaFoldDB" id="A0A368KQ62"/>
<evidence type="ECO:0000313" key="1">
    <source>
        <dbReference type="EMBL" id="RCS44188.1"/>
    </source>
</evidence>
<sequence>MTAYTQDGYDGVLARFYGFCDGVIRTVLLQFDENGTRSVEVHVAIRDSETDENEGWVCVRIVVRGVSDFGVRESSRTPIQVLSQGIHLLCVANRVGIEFGGAIDRPESFEAFHSSDGFAIGRDVEFYVEAY</sequence>
<accession>A0A368KQ62</accession>
<reference evidence="1 2" key="1">
    <citation type="submission" date="2018-07" db="EMBL/GenBank/DDBJ databases">
        <title>Comparative genomes isolates from brazilian mangrove.</title>
        <authorList>
            <person name="De Araujo J.E."/>
            <person name="Taketani R.G."/>
            <person name="Silva M.C.P."/>
            <person name="Lourenco M.V."/>
            <person name="Oliveira V.M."/>
            <person name="Andreote F.D."/>
        </authorList>
    </citation>
    <scope>NUCLEOTIDE SEQUENCE [LARGE SCALE GENOMIC DNA]</scope>
    <source>
        <strain evidence="1 2">HEX PRIS-MGV</strain>
    </source>
</reference>
<name>A0A368KQ62_9BACT</name>
<dbReference type="RefSeq" id="WP_114370532.1">
    <property type="nucleotide sequence ID" value="NZ_QPEX01000035.1"/>
</dbReference>
<comment type="caution">
    <text evidence="1">The sequence shown here is derived from an EMBL/GenBank/DDBJ whole genome shotgun (WGS) entry which is preliminary data.</text>
</comment>
<dbReference type="OrthoDB" id="3873652at2"/>
<dbReference type="EMBL" id="QPEX01000035">
    <property type="protein sequence ID" value="RCS44188.1"/>
    <property type="molecule type" value="Genomic_DNA"/>
</dbReference>